<dbReference type="PANTHER" id="PTHR33156">
    <property type="entry name" value="OS02G0230000 PROTEIN"/>
    <property type="match status" value="1"/>
</dbReference>
<keyword evidence="2" id="KW-1185">Reference proteome</keyword>
<dbReference type="InterPro" id="IPR043459">
    <property type="entry name" value="NFD6/NOXY2-like"/>
</dbReference>
<organism evidence="2 3">
    <name type="scientific">Sesamum indicum</name>
    <name type="common">Oriental sesame</name>
    <name type="synonym">Sesamum orientale</name>
    <dbReference type="NCBI Taxonomy" id="4182"/>
    <lineage>
        <taxon>Eukaryota</taxon>
        <taxon>Viridiplantae</taxon>
        <taxon>Streptophyta</taxon>
        <taxon>Embryophyta</taxon>
        <taxon>Tracheophyta</taxon>
        <taxon>Spermatophyta</taxon>
        <taxon>Magnoliopsida</taxon>
        <taxon>eudicotyledons</taxon>
        <taxon>Gunneridae</taxon>
        <taxon>Pentapetalae</taxon>
        <taxon>asterids</taxon>
        <taxon>lamiids</taxon>
        <taxon>Lamiales</taxon>
        <taxon>Pedaliaceae</taxon>
        <taxon>Sesamum</taxon>
    </lineage>
</organism>
<sequence length="90" mass="9356">MATVAARSILRSASTSARSATARLKPTAAPSPFRVASEKPLSARIFRSPVGISSVSLVSMLPYHTATASSLLNSMLSVAPRGQAWSIEGL</sequence>
<protein>
    <submittedName>
        <fullName evidence="3">Protein NUCLEAR FUSION DEFECTIVE 6, chloroplastic/mitochondrial-like isoform X2</fullName>
    </submittedName>
</protein>
<dbReference type="GeneID" id="105167888"/>
<dbReference type="Proteomes" id="UP000504604">
    <property type="component" value="Linkage group LG8"/>
</dbReference>
<dbReference type="RefSeq" id="XP_011086047.1">
    <property type="nucleotide sequence ID" value="XM_011087745.2"/>
</dbReference>
<evidence type="ECO:0000313" key="3">
    <source>
        <dbReference type="RefSeq" id="XP_011086047.1"/>
    </source>
</evidence>
<evidence type="ECO:0000313" key="2">
    <source>
        <dbReference type="Proteomes" id="UP000504604"/>
    </source>
</evidence>
<feature type="compositionally biased region" description="Low complexity" evidence="1">
    <location>
        <begin position="1"/>
        <end position="24"/>
    </location>
</feature>
<evidence type="ECO:0000256" key="1">
    <source>
        <dbReference type="SAM" id="MobiDB-lite"/>
    </source>
</evidence>
<dbReference type="GO" id="GO:0005739">
    <property type="term" value="C:mitochondrion"/>
    <property type="evidence" value="ECO:0007669"/>
    <property type="project" value="TreeGrafter"/>
</dbReference>
<dbReference type="OrthoDB" id="736963at2759"/>
<proteinExistence type="predicted"/>
<dbReference type="PANTHER" id="PTHR33156:SF59">
    <property type="entry name" value="PROTEIN NUCLEAR FUSION DEFECTIVE 6, CHLOROPLASTIC_MITOCHONDRIAL-LIKE"/>
    <property type="match status" value="1"/>
</dbReference>
<accession>A0A6I9TR79</accession>
<feature type="region of interest" description="Disordered" evidence="1">
    <location>
        <begin position="1"/>
        <end position="29"/>
    </location>
</feature>
<dbReference type="AlphaFoldDB" id="A0A6I9TR79"/>
<gene>
    <name evidence="3" type="primary">LOC105167888</name>
</gene>
<name>A0A6I9TR79_SESIN</name>
<reference evidence="3" key="1">
    <citation type="submission" date="2025-08" db="UniProtKB">
        <authorList>
            <consortium name="RefSeq"/>
        </authorList>
    </citation>
    <scope>IDENTIFICATION</scope>
</reference>